<reference evidence="1" key="1">
    <citation type="submission" date="2021-01" db="EMBL/GenBank/DDBJ databases">
        <authorList>
            <consortium name="Aspergillus chevalieri M1 genome sequencing consortium"/>
            <person name="Kazuki M."/>
            <person name="Futagami T."/>
        </authorList>
    </citation>
    <scope>NUCLEOTIDE SEQUENCE</scope>
    <source>
        <strain evidence="1">M1</strain>
    </source>
</reference>
<evidence type="ECO:0000313" key="1">
    <source>
        <dbReference type="EMBL" id="BCR83309.1"/>
    </source>
</evidence>
<dbReference type="AlphaFoldDB" id="A0A7R7VES2"/>
<dbReference type="PANTHER" id="PTHR38116:SF1">
    <property type="entry name" value="BZIP DOMAIN-CONTAINING PROTEIN"/>
    <property type="match status" value="1"/>
</dbReference>
<dbReference type="Pfam" id="PF11905">
    <property type="entry name" value="DUF3425"/>
    <property type="match status" value="1"/>
</dbReference>
<dbReference type="KEGG" id="ache:ACHE_10711S"/>
<dbReference type="EMBL" id="AP024416">
    <property type="protein sequence ID" value="BCR83309.1"/>
    <property type="molecule type" value="Genomic_DNA"/>
</dbReference>
<accession>A0A7R7VES2</accession>
<sequence length="126" mass="14551">MAHFEKLNAQRTFTDNTIAVGMTLEWLRDDDSISIYNVASVGFSQDNIPLALRPTPLQRTKPHHPWIDCFPFPQIQDNLIAVEDKFDESELCSDLMAFWDTRNSGTTPLVWGFPWDSNNWEVMEGF</sequence>
<dbReference type="GeneID" id="66977668"/>
<dbReference type="RefSeq" id="XP_043131831.1">
    <property type="nucleotide sequence ID" value="XM_043282309.1"/>
</dbReference>
<protein>
    <submittedName>
        <fullName evidence="1">Uncharacterized protein</fullName>
    </submittedName>
</protein>
<evidence type="ECO:0000313" key="2">
    <source>
        <dbReference type="Proteomes" id="UP000637239"/>
    </source>
</evidence>
<dbReference type="PANTHER" id="PTHR38116">
    <property type="entry name" value="CHROMOSOME 7, WHOLE GENOME SHOTGUN SEQUENCE"/>
    <property type="match status" value="1"/>
</dbReference>
<dbReference type="Proteomes" id="UP000637239">
    <property type="component" value="Chromosome 1"/>
</dbReference>
<organism evidence="1 2">
    <name type="scientific">Aspergillus chevalieri</name>
    <name type="common">Eurotium chevalieri</name>
    <dbReference type="NCBI Taxonomy" id="182096"/>
    <lineage>
        <taxon>Eukaryota</taxon>
        <taxon>Fungi</taxon>
        <taxon>Dikarya</taxon>
        <taxon>Ascomycota</taxon>
        <taxon>Pezizomycotina</taxon>
        <taxon>Eurotiomycetes</taxon>
        <taxon>Eurotiomycetidae</taxon>
        <taxon>Eurotiales</taxon>
        <taxon>Aspergillaceae</taxon>
        <taxon>Aspergillus</taxon>
        <taxon>Aspergillus subgen. Aspergillus</taxon>
    </lineage>
</organism>
<name>A0A7R7VES2_ASPCH</name>
<dbReference type="InterPro" id="IPR021833">
    <property type="entry name" value="DUF3425"/>
</dbReference>
<keyword evidence="2" id="KW-1185">Reference proteome</keyword>
<proteinExistence type="predicted"/>
<gene>
    <name evidence="1" type="ORF">ACHE_10711S</name>
</gene>
<reference evidence="1" key="2">
    <citation type="submission" date="2021-02" db="EMBL/GenBank/DDBJ databases">
        <title>Aspergillus chevalieri M1 genome sequence.</title>
        <authorList>
            <person name="Kadooka C."/>
            <person name="Mori K."/>
            <person name="Futagami T."/>
        </authorList>
    </citation>
    <scope>NUCLEOTIDE SEQUENCE</scope>
    <source>
        <strain evidence="1">M1</strain>
    </source>
</reference>